<comment type="caution">
    <text evidence="2">The sequence shown here is derived from an EMBL/GenBank/DDBJ whole genome shotgun (WGS) entry which is preliminary data.</text>
</comment>
<proteinExistence type="predicted"/>
<dbReference type="AlphaFoldDB" id="A0A835Z3H6"/>
<evidence type="ECO:0000313" key="2">
    <source>
        <dbReference type="EMBL" id="KAG5186576.1"/>
    </source>
</evidence>
<accession>A0A835Z3H6</accession>
<protein>
    <submittedName>
        <fullName evidence="2">Uncharacterized protein</fullName>
    </submittedName>
</protein>
<organism evidence="2 3">
    <name type="scientific">Tribonema minus</name>
    <dbReference type="NCBI Taxonomy" id="303371"/>
    <lineage>
        <taxon>Eukaryota</taxon>
        <taxon>Sar</taxon>
        <taxon>Stramenopiles</taxon>
        <taxon>Ochrophyta</taxon>
        <taxon>PX clade</taxon>
        <taxon>Xanthophyceae</taxon>
        <taxon>Tribonematales</taxon>
        <taxon>Tribonemataceae</taxon>
        <taxon>Tribonema</taxon>
    </lineage>
</organism>
<dbReference type="EMBL" id="JAFCMP010000110">
    <property type="protein sequence ID" value="KAG5186576.1"/>
    <property type="molecule type" value="Genomic_DNA"/>
</dbReference>
<sequence>MTKNPDKKPAKRGAGKKPTKKVRKKRSAEEVAEGKKKIAEDRAKAKTDTDVNNLRNRLFKAFGDAIYKKNGELPSAVKLLSSLLLRTFGVLKGGKDDVKPERVSTIPVGLKTMLRDSPIEGITVDAIIDKFTAVSDHASKVRVNASLLANYIFIRSLNEEQTLPAADAAFFKACLSCCRGGTGGCAAVKQQFVAFSAATGITAYQPMPGTSRVVENQADDMAVAAKTFIEVHFNDRRHTLLKWGLKIKLRGRVPFHQKVFERRVGELCSFVLSDRSEMDVMAALRDELQRLGFNNCFDDIEQLCSTVMDFYGSDDPSKLRHLLELQEMYLTEDRHQYDSICSEAYASFPKLQPGDTRAPATHVPGSPAMSAQAQLGWLSSLEKRPTWWPKMPYEGPLFTMMLDAAPDVAPLEAVMDELRQGRSFEGVVTLCQTHATAARVVDTCNALFDTPTVRLDAFYGRPYYRVAQKTQWGWSKAFHFHILIDSIYAWMFERRSDPAALTIQCMSRCRAARDRVAEARLDADNLFHAEHRDKRLCMTGAKSTAEAMARPYKP</sequence>
<feature type="compositionally biased region" description="Basic residues" evidence="1">
    <location>
        <begin position="9"/>
        <end position="26"/>
    </location>
</feature>
<gene>
    <name evidence="2" type="ORF">JKP88DRAFT_254508</name>
</gene>
<name>A0A835Z3H6_9STRA</name>
<evidence type="ECO:0000313" key="3">
    <source>
        <dbReference type="Proteomes" id="UP000664859"/>
    </source>
</evidence>
<feature type="region of interest" description="Disordered" evidence="1">
    <location>
        <begin position="1"/>
        <end position="46"/>
    </location>
</feature>
<feature type="compositionally biased region" description="Basic and acidic residues" evidence="1">
    <location>
        <begin position="27"/>
        <end position="46"/>
    </location>
</feature>
<reference evidence="2" key="1">
    <citation type="submission" date="2021-02" db="EMBL/GenBank/DDBJ databases">
        <title>First Annotated Genome of the Yellow-green Alga Tribonema minus.</title>
        <authorList>
            <person name="Mahan K.M."/>
        </authorList>
    </citation>
    <scope>NUCLEOTIDE SEQUENCE</scope>
    <source>
        <strain evidence="2">UTEX B ZZ1240</strain>
    </source>
</reference>
<evidence type="ECO:0000256" key="1">
    <source>
        <dbReference type="SAM" id="MobiDB-lite"/>
    </source>
</evidence>
<keyword evidence="3" id="KW-1185">Reference proteome</keyword>
<dbReference type="Proteomes" id="UP000664859">
    <property type="component" value="Unassembled WGS sequence"/>
</dbReference>